<dbReference type="InterPro" id="IPR031348">
    <property type="entry name" value="PigL_N"/>
</dbReference>
<accession>A0A9P8VZP4</accession>
<organism evidence="11 12">
    <name type="scientific">Thelonectria olida</name>
    <dbReference type="NCBI Taxonomy" id="1576542"/>
    <lineage>
        <taxon>Eukaryota</taxon>
        <taxon>Fungi</taxon>
        <taxon>Dikarya</taxon>
        <taxon>Ascomycota</taxon>
        <taxon>Pezizomycotina</taxon>
        <taxon>Sordariomycetes</taxon>
        <taxon>Hypocreomycetidae</taxon>
        <taxon>Hypocreales</taxon>
        <taxon>Nectriaceae</taxon>
        <taxon>Thelonectria</taxon>
    </lineage>
</organism>
<evidence type="ECO:0000259" key="9">
    <source>
        <dbReference type="Pfam" id="PF08407"/>
    </source>
</evidence>
<keyword evidence="3" id="KW-1003">Cell membrane</keyword>
<evidence type="ECO:0000256" key="1">
    <source>
        <dbReference type="ARBA" id="ARBA00004651"/>
    </source>
</evidence>
<feature type="domain" description="Azaphilone pigments biosynthesis cluster protein L N-terminal" evidence="10">
    <location>
        <begin position="3"/>
        <end position="176"/>
    </location>
</feature>
<name>A0A9P8VZP4_9HYPO</name>
<feature type="domain" description="Chitin synthase N-terminal" evidence="9">
    <location>
        <begin position="412"/>
        <end position="461"/>
    </location>
</feature>
<dbReference type="AlphaFoldDB" id="A0A9P8VZP4"/>
<keyword evidence="5" id="KW-1133">Transmembrane helix</keyword>
<evidence type="ECO:0000313" key="12">
    <source>
        <dbReference type="Proteomes" id="UP000777438"/>
    </source>
</evidence>
<evidence type="ECO:0000256" key="7">
    <source>
        <dbReference type="SAM" id="Coils"/>
    </source>
</evidence>
<keyword evidence="7" id="KW-0175">Coiled coil</keyword>
<feature type="compositionally biased region" description="Basic and acidic residues" evidence="8">
    <location>
        <begin position="336"/>
        <end position="375"/>
    </location>
</feature>
<evidence type="ECO:0000259" key="10">
    <source>
        <dbReference type="Pfam" id="PF17111"/>
    </source>
</evidence>
<protein>
    <recommendedName>
        <fullName evidence="2">chitin synthase</fullName>
        <ecNumber evidence="2">2.4.1.16</ecNumber>
    </recommendedName>
</protein>
<dbReference type="GO" id="GO:0005886">
    <property type="term" value="C:plasma membrane"/>
    <property type="evidence" value="ECO:0007669"/>
    <property type="project" value="UniProtKB-SubCell"/>
</dbReference>
<proteinExistence type="predicted"/>
<dbReference type="Pfam" id="PF08407">
    <property type="entry name" value="Chitin_synth_1N"/>
    <property type="match status" value="1"/>
</dbReference>
<keyword evidence="4" id="KW-0808">Transferase</keyword>
<feature type="coiled-coil region" evidence="7">
    <location>
        <begin position="32"/>
        <end position="59"/>
    </location>
</feature>
<comment type="subcellular location">
    <subcellularLocation>
        <location evidence="1">Cell membrane</location>
        <topology evidence="1">Multi-pass membrane protein</topology>
    </subcellularLocation>
</comment>
<keyword evidence="5" id="KW-0472">Membrane</keyword>
<comment type="caution">
    <text evidence="11">The sequence shown here is derived from an EMBL/GenBank/DDBJ whole genome shotgun (WGS) entry which is preliminary data.</text>
</comment>
<keyword evidence="4" id="KW-0328">Glycosyltransferase</keyword>
<dbReference type="Proteomes" id="UP000777438">
    <property type="component" value="Unassembled WGS sequence"/>
</dbReference>
<feature type="compositionally biased region" description="Polar residues" evidence="8">
    <location>
        <begin position="277"/>
        <end position="307"/>
    </location>
</feature>
<dbReference type="GO" id="GO:0004100">
    <property type="term" value="F:chitin synthase activity"/>
    <property type="evidence" value="ECO:0007669"/>
    <property type="project" value="UniProtKB-EC"/>
</dbReference>
<evidence type="ECO:0000256" key="3">
    <source>
        <dbReference type="ARBA" id="ARBA00022475"/>
    </source>
</evidence>
<evidence type="ECO:0000256" key="2">
    <source>
        <dbReference type="ARBA" id="ARBA00012543"/>
    </source>
</evidence>
<gene>
    <name evidence="11" type="ORF">B0T10DRAFT_490928</name>
</gene>
<dbReference type="Pfam" id="PF17111">
    <property type="entry name" value="PigL_N"/>
    <property type="match status" value="1"/>
</dbReference>
<dbReference type="InterPro" id="IPR013616">
    <property type="entry name" value="Chitin_synth_N"/>
</dbReference>
<evidence type="ECO:0000313" key="11">
    <source>
        <dbReference type="EMBL" id="KAH6886274.1"/>
    </source>
</evidence>
<dbReference type="EC" id="2.4.1.16" evidence="2"/>
<feature type="region of interest" description="Disordered" evidence="8">
    <location>
        <begin position="260"/>
        <end position="375"/>
    </location>
</feature>
<dbReference type="OrthoDB" id="524326at2759"/>
<evidence type="ECO:0000256" key="6">
    <source>
        <dbReference type="ARBA" id="ARBA00023180"/>
    </source>
</evidence>
<keyword evidence="6" id="KW-0325">Glycoprotein</keyword>
<keyword evidence="12" id="KW-1185">Reference proteome</keyword>
<dbReference type="EMBL" id="JAGPYM010000016">
    <property type="protein sequence ID" value="KAH6886274.1"/>
    <property type="molecule type" value="Genomic_DNA"/>
</dbReference>
<evidence type="ECO:0000256" key="8">
    <source>
        <dbReference type="SAM" id="MobiDB-lite"/>
    </source>
</evidence>
<evidence type="ECO:0000256" key="4">
    <source>
        <dbReference type="ARBA" id="ARBA00022676"/>
    </source>
</evidence>
<reference evidence="11 12" key="1">
    <citation type="journal article" date="2021" name="Nat. Commun.">
        <title>Genetic determinants of endophytism in the Arabidopsis root mycobiome.</title>
        <authorList>
            <person name="Mesny F."/>
            <person name="Miyauchi S."/>
            <person name="Thiergart T."/>
            <person name="Pickel B."/>
            <person name="Atanasova L."/>
            <person name="Karlsson M."/>
            <person name="Huettel B."/>
            <person name="Barry K.W."/>
            <person name="Haridas S."/>
            <person name="Chen C."/>
            <person name="Bauer D."/>
            <person name="Andreopoulos W."/>
            <person name="Pangilinan J."/>
            <person name="LaButti K."/>
            <person name="Riley R."/>
            <person name="Lipzen A."/>
            <person name="Clum A."/>
            <person name="Drula E."/>
            <person name="Henrissat B."/>
            <person name="Kohler A."/>
            <person name="Grigoriev I.V."/>
            <person name="Martin F.M."/>
            <person name="Hacquard S."/>
        </authorList>
    </citation>
    <scope>NUCLEOTIDE SEQUENCE [LARGE SCALE GENOMIC DNA]</scope>
    <source>
        <strain evidence="11 12">MPI-CAGE-CH-0241</strain>
    </source>
</reference>
<evidence type="ECO:0000256" key="5">
    <source>
        <dbReference type="ARBA" id="ARBA00022989"/>
    </source>
</evidence>
<keyword evidence="5" id="KW-0812">Transmembrane</keyword>
<sequence length="728" mass="80811">MSDPLSIAAGCAGLISTIGTLSFKIHSFVRTCRDSRRDLDRVSRELQSLQSVLELIQEDAADEDKPLPPTIGQHISGVVSNCNSVVLEIQRCIAEYGDSRLRTKAAWAIVGHGDIEKLRMSLEAHKSALELALDLLALALTKEIKTDTTELRNDTAAIKDDTAQILEEIARLQSQLPHEAVAPNDFVLQKFLEEMTEYTEDAMDTTLVEDDDDSSSRALPYLKAPEVSAAAPVLEVPRPPSTTGQDSFLLWPDELREFLEQPDHQPPRSPSSLSLSQVHPGSSQQNSYRQRADSTVPSSSTRQTTPDPTLDEESTATSPLPTLPPRLQPQAHRKRTSEGGRLREGNNDTADRRGTRNKPQEPDKPTRETPSDAQKLREKFYAAARKVAKKQSPEPEKLVLNRPILDSKGMHAKSFNGNLAIDCLLPGDTIALDYAASGSGNMSEFTHWRFTAVTCPPSNSALLTFRLDPDEDPFDFVDRLHLIRKSIETLQGVLNFTRDPRDPSWSTRFPSDMEAWKHIVVHIHGPRNWEGLDETIAKSLEGMGAKQVLESAVSSLDGQELESPYEEDATTLQGKQVHCTIRECSTRLSPILKSYLSVRTRKLREFTAGIPMQIISTATRGGDSPQDSQRDCEQWTSALGELLKTDLIINMTKFKDSGGEKRFFLWKSLAYAEHLVTRTDSSNAGLKVIDYADLRAQVQEIDKARRKSLKNIRQKGSLSSESGDVVGT</sequence>